<protein>
    <submittedName>
        <fullName evidence="7">Vascular endothelial growth factor B</fullName>
    </submittedName>
</protein>
<dbReference type="PANTHER" id="PTHR11633:SF1">
    <property type="entry name" value="LD28763P"/>
    <property type="match status" value="1"/>
</dbReference>
<gene>
    <name evidence="7" type="primary">Vegfb</name>
    <name evidence="7" type="ORF">Anas_08567</name>
</gene>
<dbReference type="Pfam" id="PF00341">
    <property type="entry name" value="PDGF"/>
    <property type="match status" value="1"/>
</dbReference>
<comment type="caution">
    <text evidence="7">The sequence shown here is derived from an EMBL/GenBank/DDBJ whole genome shotgun (WGS) entry which is preliminary data.</text>
</comment>
<dbReference type="GO" id="GO:0008083">
    <property type="term" value="F:growth factor activity"/>
    <property type="evidence" value="ECO:0007669"/>
    <property type="project" value="UniProtKB-KW"/>
</dbReference>
<keyword evidence="8" id="KW-1185">Reference proteome</keyword>
<keyword evidence="5" id="KW-0732">Signal</keyword>
<feature type="chain" id="PRO_5024275517" evidence="5">
    <location>
        <begin position="20"/>
        <end position="297"/>
    </location>
</feature>
<dbReference type="InterPro" id="IPR000072">
    <property type="entry name" value="PDGF/VEGF_dom"/>
</dbReference>
<evidence type="ECO:0000256" key="2">
    <source>
        <dbReference type="ARBA" id="ARBA00023030"/>
    </source>
</evidence>
<organism evidence="7 8">
    <name type="scientific">Armadillidium nasatum</name>
    <dbReference type="NCBI Taxonomy" id="96803"/>
    <lineage>
        <taxon>Eukaryota</taxon>
        <taxon>Metazoa</taxon>
        <taxon>Ecdysozoa</taxon>
        <taxon>Arthropoda</taxon>
        <taxon>Crustacea</taxon>
        <taxon>Multicrustacea</taxon>
        <taxon>Malacostraca</taxon>
        <taxon>Eumalacostraca</taxon>
        <taxon>Peracarida</taxon>
        <taxon>Isopoda</taxon>
        <taxon>Oniscidea</taxon>
        <taxon>Crinocheta</taxon>
        <taxon>Armadillidiidae</taxon>
        <taxon>Armadillidium</taxon>
    </lineage>
</organism>
<dbReference type="AlphaFoldDB" id="A0A5N5T6Q9"/>
<dbReference type="OrthoDB" id="8878063at2759"/>
<dbReference type="Gene3D" id="2.10.90.10">
    <property type="entry name" value="Cystine-knot cytokines"/>
    <property type="match status" value="1"/>
</dbReference>
<name>A0A5N5T6Q9_9CRUS</name>
<dbReference type="GO" id="GO:0016020">
    <property type="term" value="C:membrane"/>
    <property type="evidence" value="ECO:0007669"/>
    <property type="project" value="InterPro"/>
</dbReference>
<evidence type="ECO:0000313" key="7">
    <source>
        <dbReference type="EMBL" id="KAB7501967.1"/>
    </source>
</evidence>
<dbReference type="PANTHER" id="PTHR11633">
    <property type="entry name" value="PLATELET-DERIVED GROWTH FACTOR"/>
    <property type="match status" value="1"/>
</dbReference>
<proteinExistence type="inferred from homology"/>
<dbReference type="SUPFAM" id="SSF57501">
    <property type="entry name" value="Cystine-knot cytokines"/>
    <property type="match status" value="1"/>
</dbReference>
<evidence type="ECO:0000256" key="1">
    <source>
        <dbReference type="ARBA" id="ARBA00006686"/>
    </source>
</evidence>
<accession>A0A5N5T6Q9</accession>
<keyword evidence="2 4" id="KW-0339">Growth factor</keyword>
<dbReference type="Proteomes" id="UP000326759">
    <property type="component" value="Unassembled WGS sequence"/>
</dbReference>
<comment type="similarity">
    <text evidence="1 4">Belongs to the PDGF/VEGF growth factor family.</text>
</comment>
<dbReference type="GO" id="GO:0070851">
    <property type="term" value="F:growth factor receptor binding"/>
    <property type="evidence" value="ECO:0007669"/>
    <property type="project" value="TreeGrafter"/>
</dbReference>
<evidence type="ECO:0000313" key="8">
    <source>
        <dbReference type="Proteomes" id="UP000326759"/>
    </source>
</evidence>
<evidence type="ECO:0000256" key="5">
    <source>
        <dbReference type="SAM" id="SignalP"/>
    </source>
</evidence>
<dbReference type="EMBL" id="SEYY01008931">
    <property type="protein sequence ID" value="KAB7501967.1"/>
    <property type="molecule type" value="Genomic_DNA"/>
</dbReference>
<feature type="domain" description="Platelet-derived growth factor (PDGF) family profile" evidence="6">
    <location>
        <begin position="122"/>
        <end position="208"/>
    </location>
</feature>
<evidence type="ECO:0000259" key="6">
    <source>
        <dbReference type="PROSITE" id="PS50278"/>
    </source>
</evidence>
<dbReference type="SMART" id="SM00141">
    <property type="entry name" value="PDGF"/>
    <property type="match status" value="1"/>
</dbReference>
<dbReference type="InterPro" id="IPR029034">
    <property type="entry name" value="Cystine-knot_cytokine"/>
</dbReference>
<dbReference type="GO" id="GO:0005615">
    <property type="term" value="C:extracellular space"/>
    <property type="evidence" value="ECO:0007669"/>
    <property type="project" value="TreeGrafter"/>
</dbReference>
<dbReference type="PROSITE" id="PS50278">
    <property type="entry name" value="PDGF_2"/>
    <property type="match status" value="1"/>
</dbReference>
<feature type="signal peptide" evidence="5">
    <location>
        <begin position="1"/>
        <end position="19"/>
    </location>
</feature>
<reference evidence="7 8" key="1">
    <citation type="journal article" date="2019" name="PLoS Biol.">
        <title>Sex chromosomes control vertical transmission of feminizing Wolbachia symbionts in an isopod.</title>
        <authorList>
            <person name="Becking T."/>
            <person name="Chebbi M.A."/>
            <person name="Giraud I."/>
            <person name="Moumen B."/>
            <person name="Laverre T."/>
            <person name="Caubet Y."/>
            <person name="Peccoud J."/>
            <person name="Gilbert C."/>
            <person name="Cordaux R."/>
        </authorList>
    </citation>
    <scope>NUCLEOTIDE SEQUENCE [LARGE SCALE GENOMIC DNA]</scope>
    <source>
        <strain evidence="7">ANa2</strain>
        <tissue evidence="7">Whole body excluding digestive tract and cuticle</tissue>
    </source>
</reference>
<evidence type="ECO:0000256" key="3">
    <source>
        <dbReference type="ARBA" id="ARBA00023246"/>
    </source>
</evidence>
<sequence length="297" mass="33785">MSFPKFLIFFVVLIKTLEAASTQPKSTIIFPEANANGNFNSPKELPTGTSFLLRDDEIHISKNELSEANFLSKIKDFATFYNISLPKVDKFKLKPSIFTRVGGSSPFVQDLAQATCEPEMHPVPLNLPQEEGITYFPTCVRVKRCGGCCFLSHHSCQPSSVQTIKVKVLKVGDTVTRSRRRVNRQAEQDYISVDVEEHNSCDCKCKLKESECNPAIQTYSEPQCECLCKDKDKEEACLGSRDHFWSYEQCECLCRKTISCSSGQEFDHKTCRCVNTQLELDYSDLYNDGNFLDYFYN</sequence>
<dbReference type="GO" id="GO:0051781">
    <property type="term" value="P:positive regulation of cell division"/>
    <property type="evidence" value="ECO:0007669"/>
    <property type="project" value="UniProtKB-KW"/>
</dbReference>
<keyword evidence="3" id="KW-0497">Mitogen</keyword>
<evidence type="ECO:0000256" key="4">
    <source>
        <dbReference type="RuleBase" id="RU003818"/>
    </source>
</evidence>
<dbReference type="GO" id="GO:0008284">
    <property type="term" value="P:positive regulation of cell population proliferation"/>
    <property type="evidence" value="ECO:0007669"/>
    <property type="project" value="TreeGrafter"/>
</dbReference>